<feature type="transmembrane region" description="Helical" evidence="1">
    <location>
        <begin position="21"/>
        <end position="43"/>
    </location>
</feature>
<evidence type="ECO:0008006" key="4">
    <source>
        <dbReference type="Google" id="ProtNLM"/>
    </source>
</evidence>
<sequence>MDKAAVERRFPCGEVEEYITNYKVVIIIMRLFYLALAMWAFWHSRHGDIWNHLMIDYIVIVFCLWRIHHQGDPVVYICNKGIVIRRKAADFFERIDMVWDVEKYYNYIPYGNIVGFTANWEEIHVANLNDGGLMIISVDLQFLRYADKMRLLSIIDDRGHKDD</sequence>
<evidence type="ECO:0000313" key="2">
    <source>
        <dbReference type="EMBL" id="MBM6912359.1"/>
    </source>
</evidence>
<name>A0ABS2GDX5_9FIRM</name>
<keyword evidence="3" id="KW-1185">Reference proteome</keyword>
<evidence type="ECO:0000256" key="1">
    <source>
        <dbReference type="SAM" id="Phobius"/>
    </source>
</evidence>
<evidence type="ECO:0000313" key="3">
    <source>
        <dbReference type="Proteomes" id="UP000707138"/>
    </source>
</evidence>
<dbReference type="RefSeq" id="WP_028254477.1">
    <property type="nucleotide sequence ID" value="NZ_CAUGKU010000003.1"/>
</dbReference>
<keyword evidence="1" id="KW-0812">Transmembrane</keyword>
<comment type="caution">
    <text evidence="2">The sequence shown here is derived from an EMBL/GenBank/DDBJ whole genome shotgun (WGS) entry which is preliminary data.</text>
</comment>
<accession>A0ABS2GDX5</accession>
<dbReference type="EMBL" id="JACJLA010000004">
    <property type="protein sequence ID" value="MBM6912359.1"/>
    <property type="molecule type" value="Genomic_DNA"/>
</dbReference>
<keyword evidence="1" id="KW-0472">Membrane</keyword>
<protein>
    <recommendedName>
        <fullName evidence="4">PH domain-containing protein</fullName>
    </recommendedName>
</protein>
<keyword evidence="1" id="KW-1133">Transmembrane helix</keyword>
<reference evidence="2 3" key="1">
    <citation type="journal article" date="2021" name="Sci. Rep.">
        <title>The distribution of antibiotic resistance genes in chicken gut microbiota commensals.</title>
        <authorList>
            <person name="Juricova H."/>
            <person name="Matiasovicova J."/>
            <person name="Kubasova T."/>
            <person name="Cejkova D."/>
            <person name="Rychlik I."/>
        </authorList>
    </citation>
    <scope>NUCLEOTIDE SEQUENCE [LARGE SCALE GENOMIC DNA]</scope>
    <source>
        <strain evidence="2 3">An537</strain>
    </source>
</reference>
<organism evidence="2 3">
    <name type="scientific">Veillonella magna</name>
    <dbReference type="NCBI Taxonomy" id="464322"/>
    <lineage>
        <taxon>Bacteria</taxon>
        <taxon>Bacillati</taxon>
        <taxon>Bacillota</taxon>
        <taxon>Negativicutes</taxon>
        <taxon>Veillonellales</taxon>
        <taxon>Veillonellaceae</taxon>
        <taxon>Veillonella</taxon>
    </lineage>
</organism>
<gene>
    <name evidence="2" type="ORF">H6A01_03300</name>
</gene>
<proteinExistence type="predicted"/>
<dbReference type="Proteomes" id="UP000707138">
    <property type="component" value="Unassembled WGS sequence"/>
</dbReference>